<organism evidence="1 2">
    <name type="scientific">Niabella drilacis (strain DSM 25811 / CCM 8410 / CCUG 62505 / LMG 26954 / E90)</name>
    <dbReference type="NCBI Taxonomy" id="1285928"/>
    <lineage>
        <taxon>Bacteria</taxon>
        <taxon>Pseudomonadati</taxon>
        <taxon>Bacteroidota</taxon>
        <taxon>Chitinophagia</taxon>
        <taxon>Chitinophagales</taxon>
        <taxon>Chitinophagaceae</taxon>
        <taxon>Niabella</taxon>
    </lineage>
</organism>
<dbReference type="AlphaFoldDB" id="A0A1G7AZT3"/>
<accession>A0A1G7AZT3</accession>
<sequence>MKIVGLTCTNGRFSHLERVVTCFLNQIAKEKHFVIFNNASIPITMKPHKDITLINNHIDYITMEPYKHLGSIYRDAFSHIPPDTDLVSLMDDDDFYLPGHFADSTSILNKQSEYNVWKPGRYFKKLGLEDVQLREADNDLEGSCVVRYNYLKKKGFSEQQSLEVHSCWYKSAVNEKCLFIDHTQAPPSYCCDLSHQNTIRISSLANHYEAGIEMIRLYEQKEKPANFGIGKNLTTWSDAKFNDFINFYFEVGSYI</sequence>
<dbReference type="STRING" id="1285928.SAMN04487894_12620"/>
<reference evidence="2" key="1">
    <citation type="submission" date="2016-10" db="EMBL/GenBank/DDBJ databases">
        <authorList>
            <person name="Varghese N."/>
            <person name="Submissions S."/>
        </authorList>
    </citation>
    <scope>NUCLEOTIDE SEQUENCE [LARGE SCALE GENOMIC DNA]</scope>
    <source>
        <strain evidence="2">DSM 25811 / CCM 8410 / LMG 26954 / E90</strain>
    </source>
</reference>
<dbReference type="OrthoDB" id="9937745at2"/>
<dbReference type="RefSeq" id="WP_090393404.1">
    <property type="nucleotide sequence ID" value="NZ_FMZO01000026.1"/>
</dbReference>
<dbReference type="Proteomes" id="UP000198757">
    <property type="component" value="Unassembled WGS sequence"/>
</dbReference>
<proteinExistence type="predicted"/>
<name>A0A1G7AZT3_NIADE</name>
<protein>
    <recommendedName>
        <fullName evidence="3">Glycosyl transferase family 2</fullName>
    </recommendedName>
</protein>
<keyword evidence="2" id="KW-1185">Reference proteome</keyword>
<dbReference type="EMBL" id="FMZO01000026">
    <property type="protein sequence ID" value="SDE20329.1"/>
    <property type="molecule type" value="Genomic_DNA"/>
</dbReference>
<dbReference type="InterPro" id="IPR029044">
    <property type="entry name" value="Nucleotide-diphossugar_trans"/>
</dbReference>
<gene>
    <name evidence="1" type="ORF">SAMN04487894_12620</name>
</gene>
<evidence type="ECO:0000313" key="1">
    <source>
        <dbReference type="EMBL" id="SDE20329.1"/>
    </source>
</evidence>
<evidence type="ECO:0000313" key="2">
    <source>
        <dbReference type="Proteomes" id="UP000198757"/>
    </source>
</evidence>
<dbReference type="SUPFAM" id="SSF53448">
    <property type="entry name" value="Nucleotide-diphospho-sugar transferases"/>
    <property type="match status" value="1"/>
</dbReference>
<evidence type="ECO:0008006" key="3">
    <source>
        <dbReference type="Google" id="ProtNLM"/>
    </source>
</evidence>